<organism evidence="1 2">
    <name type="scientific">Demequina sediminis</name>
    <dbReference type="NCBI Taxonomy" id="1930058"/>
    <lineage>
        <taxon>Bacteria</taxon>
        <taxon>Bacillati</taxon>
        <taxon>Actinomycetota</taxon>
        <taxon>Actinomycetes</taxon>
        <taxon>Micrococcales</taxon>
        <taxon>Demequinaceae</taxon>
        <taxon>Demequina</taxon>
    </lineage>
</organism>
<name>A0ABP9WDI5_9MICO</name>
<dbReference type="SUPFAM" id="SSF51445">
    <property type="entry name" value="(Trans)glycosidases"/>
    <property type="match status" value="1"/>
</dbReference>
<sequence length="323" mass="36025">MSTTAVTSPRTLPPGPFQAMTWGWTGVRGTWTTAAARASMEAMLEVRPTWVVLAYAALQDTAQSTTIRWQEAPSLTDGEIRAAAAHARELGLRVCLKPTVNVADGTWRAHIGFFDRDVPGEPTWDEWFDSYDAYILHHAALAEELGADLFSIGCEMVRADAREDRWRSLAARVREVYSGPITYNCDKYQEDRLAWWDAVDVLSSSGYYPTGTWDEHLSRIEPVVERHDREFVFLEAGCPSRDTSPARPNDWNMVGVPDEHAQAAYLDEMLTALAGRAWVRGVALWDWPPALYAREEAALNDDYCMFGKAGAAVVARHFAAPLA</sequence>
<comment type="caution">
    <text evidence="1">The sequence shown here is derived from an EMBL/GenBank/DDBJ whole genome shotgun (WGS) entry which is preliminary data.</text>
</comment>
<proteinExistence type="predicted"/>
<evidence type="ECO:0008006" key="3">
    <source>
        <dbReference type="Google" id="ProtNLM"/>
    </source>
</evidence>
<keyword evidence="2" id="KW-1185">Reference proteome</keyword>
<dbReference type="Proteomes" id="UP001426770">
    <property type="component" value="Unassembled WGS sequence"/>
</dbReference>
<accession>A0ABP9WDI5</accession>
<dbReference type="InterPro" id="IPR017853">
    <property type="entry name" value="GH"/>
</dbReference>
<dbReference type="InterPro" id="IPR055151">
    <property type="entry name" value="GH113"/>
</dbReference>
<evidence type="ECO:0000313" key="2">
    <source>
        <dbReference type="Proteomes" id="UP001426770"/>
    </source>
</evidence>
<dbReference type="EMBL" id="BAABRR010000001">
    <property type="protein sequence ID" value="GAA5517887.1"/>
    <property type="molecule type" value="Genomic_DNA"/>
</dbReference>
<reference evidence="1 2" key="1">
    <citation type="submission" date="2024-02" db="EMBL/GenBank/DDBJ databases">
        <title>Lysinimicrobium sediminis NBRC 112286.</title>
        <authorList>
            <person name="Ichikawa N."/>
            <person name="Katano-Makiyama Y."/>
            <person name="Hidaka K."/>
        </authorList>
    </citation>
    <scope>NUCLEOTIDE SEQUENCE [LARGE SCALE GENOMIC DNA]</scope>
    <source>
        <strain evidence="1 2">NBRC 112286</strain>
    </source>
</reference>
<evidence type="ECO:0000313" key="1">
    <source>
        <dbReference type="EMBL" id="GAA5517887.1"/>
    </source>
</evidence>
<protein>
    <recommendedName>
        <fullName evidence="3">1,4-beta-xylanase</fullName>
    </recommendedName>
</protein>
<dbReference type="RefSeq" id="WP_286215945.1">
    <property type="nucleotide sequence ID" value="NZ_AP027736.1"/>
</dbReference>
<gene>
    <name evidence="1" type="ORF">Lsed01_00303</name>
</gene>
<dbReference type="Pfam" id="PF22612">
    <property type="entry name" value="GH113"/>
    <property type="match status" value="1"/>
</dbReference>
<dbReference type="Gene3D" id="3.20.20.80">
    <property type="entry name" value="Glycosidases"/>
    <property type="match status" value="1"/>
</dbReference>